<dbReference type="CDD" id="cd04164">
    <property type="entry name" value="trmE"/>
    <property type="match status" value="1"/>
</dbReference>
<comment type="cofactor">
    <cofactor evidence="7">
        <name>K(+)</name>
        <dbReference type="ChEBI" id="CHEBI:29103"/>
    </cofactor>
    <text evidence="7">Binds 1 potassium ion per subunit.</text>
</comment>
<evidence type="ECO:0000256" key="5">
    <source>
        <dbReference type="ARBA" id="ARBA00022958"/>
    </source>
</evidence>
<dbReference type="InterPro" id="IPR018948">
    <property type="entry name" value="GTP-bd_TrmE_N"/>
</dbReference>
<proteinExistence type="inferred from homology"/>
<dbReference type="InterPro" id="IPR005225">
    <property type="entry name" value="Small_GTP-bd"/>
</dbReference>
<comment type="subcellular location">
    <subcellularLocation>
        <location evidence="7">Cytoplasm</location>
    </subcellularLocation>
</comment>
<dbReference type="Gene3D" id="1.20.120.430">
    <property type="entry name" value="tRNA modification GTPase MnmE domain 2"/>
    <property type="match status" value="1"/>
</dbReference>
<feature type="binding site" evidence="7">
    <location>
        <position position="75"/>
    </location>
    <ligand>
        <name>(6S)-5-formyl-5,6,7,8-tetrahydrofolate</name>
        <dbReference type="ChEBI" id="CHEBI:57457"/>
    </ligand>
</feature>
<dbReference type="InterPro" id="IPR027417">
    <property type="entry name" value="P-loop_NTPase"/>
</dbReference>
<dbReference type="Pfam" id="PF12631">
    <property type="entry name" value="MnmE_helical"/>
    <property type="match status" value="1"/>
</dbReference>
<feature type="binding site" evidence="7">
    <location>
        <position position="225"/>
    </location>
    <ligand>
        <name>Mg(2+)</name>
        <dbReference type="ChEBI" id="CHEBI:18420"/>
    </ligand>
</feature>
<feature type="binding site" evidence="7">
    <location>
        <position position="115"/>
    </location>
    <ligand>
        <name>(6S)-5-formyl-5,6,7,8-tetrahydrofolate</name>
        <dbReference type="ChEBI" id="CHEBI:57457"/>
    </ligand>
</feature>
<dbReference type="PANTHER" id="PTHR42714">
    <property type="entry name" value="TRNA MODIFICATION GTPASE GTPBP3"/>
    <property type="match status" value="1"/>
</dbReference>
<keyword evidence="2 7" id="KW-0819">tRNA processing</keyword>
<dbReference type="GO" id="GO:0046872">
    <property type="term" value="F:metal ion binding"/>
    <property type="evidence" value="ECO:0007669"/>
    <property type="project" value="UniProtKB-KW"/>
</dbReference>
<dbReference type="CDD" id="cd14858">
    <property type="entry name" value="TrmE_N"/>
    <property type="match status" value="1"/>
</dbReference>
<dbReference type="NCBIfam" id="NF003661">
    <property type="entry name" value="PRK05291.1-3"/>
    <property type="match status" value="1"/>
</dbReference>
<dbReference type="STRING" id="287098.SAMN05421665_2622"/>
<feature type="binding site" evidence="7">
    <location>
        <position position="240"/>
    </location>
    <ligand>
        <name>K(+)</name>
        <dbReference type="ChEBI" id="CHEBI:29103"/>
    </ligand>
</feature>
<protein>
    <recommendedName>
        <fullName evidence="7">tRNA modification GTPase MnmE</fullName>
        <ecNumber evidence="7">3.6.-.-</ecNumber>
    </recommendedName>
</protein>
<sequence>MDTIFALATAQGRAGVAVVRISGPMAVPAVAGLCGDVPASRGVRALRDADGELLDEALILQFPEGKSFTGESVVELQLHGSPAVVHAVLRRLGDIPELRQAEAGEFTRRALENGRLNLAEVEGLADLIDAETESQRKQAVRVFSGALGVLADSWRTRLIRAAALLEATIDFADEEVPVDVSPEVNDLLDQVRSEMSKEAAGVRVAERVRDGFEVAIIGAPNVGKSTLLNRLAGRDVAITSEVAGTTRDVIEVQMDLDGLPVTLLDTAGVRDTDDIVEGLGVARAKERAERADFRIHLVLDPSEMDNELGLDDVVVQAKSDLHHGDGLGVSGRTGEGIDELIDHVSRRLQEKVGQVGIAMRERHRVAMVRAIGYLDDAVLALETPDAMTDLIAEDLRSAIRAVDSIVGRVDVEHVLDEIFSSFCIGK</sequence>
<dbReference type="Pfam" id="PF10396">
    <property type="entry name" value="TrmE_N"/>
    <property type="match status" value="1"/>
</dbReference>
<evidence type="ECO:0000256" key="1">
    <source>
        <dbReference type="ARBA" id="ARBA00011043"/>
    </source>
</evidence>
<keyword evidence="3 7" id="KW-0547">Nucleotide-binding</keyword>
<dbReference type="GO" id="GO:0003924">
    <property type="term" value="F:GTPase activity"/>
    <property type="evidence" value="ECO:0007669"/>
    <property type="project" value="UniProtKB-UniRule"/>
</dbReference>
<dbReference type="GO" id="GO:0030488">
    <property type="term" value="P:tRNA methylation"/>
    <property type="evidence" value="ECO:0007669"/>
    <property type="project" value="TreeGrafter"/>
</dbReference>
<evidence type="ECO:0000256" key="7">
    <source>
        <dbReference type="HAMAP-Rule" id="MF_00379"/>
    </source>
</evidence>
<gene>
    <name evidence="7" type="primary">mnmE</name>
    <name evidence="7" type="synonym">trmE</name>
    <name evidence="9" type="ORF">SAMN05421665_2622</name>
</gene>
<dbReference type="AlphaFoldDB" id="A0A1R3XA63"/>
<evidence type="ECO:0000259" key="8">
    <source>
        <dbReference type="PROSITE" id="PS51709"/>
    </source>
</evidence>
<dbReference type="RefSeq" id="WP_076660345.1">
    <property type="nucleotide sequence ID" value="NZ_FTPR01000002.1"/>
</dbReference>
<organism evidence="9 10">
    <name type="scientific">Yoonia rosea</name>
    <dbReference type="NCBI Taxonomy" id="287098"/>
    <lineage>
        <taxon>Bacteria</taxon>
        <taxon>Pseudomonadati</taxon>
        <taxon>Pseudomonadota</taxon>
        <taxon>Alphaproteobacteria</taxon>
        <taxon>Rhodobacterales</taxon>
        <taxon>Paracoccaceae</taxon>
        <taxon>Yoonia</taxon>
    </lineage>
</organism>
<dbReference type="InterPro" id="IPR004520">
    <property type="entry name" value="GTPase_MnmE"/>
</dbReference>
<dbReference type="InterPro" id="IPR031168">
    <property type="entry name" value="G_TrmE"/>
</dbReference>
<evidence type="ECO:0000313" key="9">
    <source>
        <dbReference type="EMBL" id="SIT88111.1"/>
    </source>
</evidence>
<name>A0A1R3XA63_9RHOB</name>
<comment type="function">
    <text evidence="7">Exhibits a very high intrinsic GTPase hydrolysis rate. Involved in the addition of a carboxymethylaminomethyl (cmnm) group at the wobble position (U34) of certain tRNAs, forming tRNA-cmnm(5)s(2)U34.</text>
</comment>
<evidence type="ECO:0000256" key="3">
    <source>
        <dbReference type="ARBA" id="ARBA00022741"/>
    </source>
</evidence>
<evidence type="ECO:0000256" key="2">
    <source>
        <dbReference type="ARBA" id="ARBA00022694"/>
    </source>
</evidence>
<reference evidence="10" key="1">
    <citation type="submission" date="2017-01" db="EMBL/GenBank/DDBJ databases">
        <authorList>
            <person name="Varghese N."/>
            <person name="Submissions S."/>
        </authorList>
    </citation>
    <scope>NUCLEOTIDE SEQUENCE [LARGE SCALE GENOMIC DNA]</scope>
    <source>
        <strain evidence="10">DSM 29591</strain>
    </source>
</reference>
<feature type="binding site" evidence="7">
    <location>
        <position position="245"/>
    </location>
    <ligand>
        <name>K(+)</name>
        <dbReference type="ChEBI" id="CHEBI:29103"/>
    </ligand>
</feature>
<feature type="binding site" evidence="7">
    <location>
        <begin position="265"/>
        <end position="268"/>
    </location>
    <ligand>
        <name>GTP</name>
        <dbReference type="ChEBI" id="CHEBI:37565"/>
    </ligand>
</feature>
<accession>A0A1R3XA63</accession>
<dbReference type="EMBL" id="FTPR01000002">
    <property type="protein sequence ID" value="SIT88111.1"/>
    <property type="molecule type" value="Genomic_DNA"/>
</dbReference>
<dbReference type="Proteomes" id="UP000186997">
    <property type="component" value="Unassembled WGS sequence"/>
</dbReference>
<dbReference type="InterPro" id="IPR027368">
    <property type="entry name" value="MnmE_dom2"/>
</dbReference>
<feature type="binding site" evidence="7">
    <location>
        <position position="221"/>
    </location>
    <ligand>
        <name>K(+)</name>
        <dbReference type="ChEBI" id="CHEBI:29103"/>
    </ligand>
</feature>
<keyword evidence="6 7" id="KW-0342">GTP-binding</keyword>
<dbReference type="PANTHER" id="PTHR42714:SF2">
    <property type="entry name" value="TRNA MODIFICATION GTPASE GTPBP3, MITOCHONDRIAL"/>
    <property type="match status" value="1"/>
</dbReference>
<dbReference type="EC" id="3.6.-.-" evidence="7"/>
<feature type="binding site" evidence="7">
    <location>
        <position position="20"/>
    </location>
    <ligand>
        <name>(6S)-5-formyl-5,6,7,8-tetrahydrofolate</name>
        <dbReference type="ChEBI" id="CHEBI:57457"/>
    </ligand>
</feature>
<dbReference type="GO" id="GO:0005737">
    <property type="term" value="C:cytoplasm"/>
    <property type="evidence" value="ECO:0007669"/>
    <property type="project" value="UniProtKB-SubCell"/>
</dbReference>
<dbReference type="InterPro" id="IPR027266">
    <property type="entry name" value="TrmE/GcvT-like"/>
</dbReference>
<dbReference type="PROSITE" id="PS51709">
    <property type="entry name" value="G_TRME"/>
    <property type="match status" value="1"/>
</dbReference>
<comment type="similarity">
    <text evidence="1 7">Belongs to the TRAFAC class TrmE-Era-EngA-EngB-Septin-like GTPase superfamily. TrmE GTPase family.</text>
</comment>
<feature type="binding site" evidence="7">
    <location>
        <begin position="221"/>
        <end position="226"/>
    </location>
    <ligand>
        <name>GTP</name>
        <dbReference type="ChEBI" id="CHEBI:37565"/>
    </ligand>
</feature>
<dbReference type="FunFam" id="3.30.1360.120:FF:000007">
    <property type="entry name" value="tRNA modification GTPase GTPBP3, mitochondrial"/>
    <property type="match status" value="1"/>
</dbReference>
<keyword evidence="7" id="KW-0479">Metal-binding</keyword>
<feature type="binding site" evidence="7">
    <location>
        <position position="426"/>
    </location>
    <ligand>
        <name>(6S)-5-formyl-5,6,7,8-tetrahydrofolate</name>
        <dbReference type="ChEBI" id="CHEBI:57457"/>
    </ligand>
</feature>
<feature type="binding site" evidence="7">
    <location>
        <position position="246"/>
    </location>
    <ligand>
        <name>Mg(2+)</name>
        <dbReference type="ChEBI" id="CHEBI:18420"/>
    </ligand>
</feature>
<comment type="caution">
    <text evidence="7">Lacks conserved residue(s) required for the propagation of feature annotation.</text>
</comment>
<keyword evidence="5 7" id="KW-0630">Potassium</keyword>
<keyword evidence="4 7" id="KW-0378">Hydrolase</keyword>
<evidence type="ECO:0000256" key="6">
    <source>
        <dbReference type="ARBA" id="ARBA00023134"/>
    </source>
</evidence>
<dbReference type="InterPro" id="IPR025867">
    <property type="entry name" value="MnmE_helical"/>
</dbReference>
<dbReference type="OrthoDB" id="9805918at2"/>
<dbReference type="Pfam" id="PF01926">
    <property type="entry name" value="MMR_HSR1"/>
    <property type="match status" value="1"/>
</dbReference>
<keyword evidence="7" id="KW-0460">Magnesium</keyword>
<dbReference type="SUPFAM" id="SSF52540">
    <property type="entry name" value="P-loop containing nucleoside triphosphate hydrolases"/>
    <property type="match status" value="1"/>
</dbReference>
<feature type="binding site" evidence="7">
    <location>
        <begin position="240"/>
        <end position="246"/>
    </location>
    <ligand>
        <name>GTP</name>
        <dbReference type="ChEBI" id="CHEBI:37565"/>
    </ligand>
</feature>
<dbReference type="Gene3D" id="3.30.1360.120">
    <property type="entry name" value="Probable tRNA modification gtpase trme, domain 1"/>
    <property type="match status" value="1"/>
</dbReference>
<evidence type="ECO:0000313" key="10">
    <source>
        <dbReference type="Proteomes" id="UP000186997"/>
    </source>
</evidence>
<keyword evidence="7" id="KW-0963">Cytoplasm</keyword>
<evidence type="ECO:0000256" key="4">
    <source>
        <dbReference type="ARBA" id="ARBA00022801"/>
    </source>
</evidence>
<dbReference type="Gene3D" id="3.40.50.300">
    <property type="entry name" value="P-loop containing nucleotide triphosphate hydrolases"/>
    <property type="match status" value="1"/>
</dbReference>
<dbReference type="SUPFAM" id="SSF116878">
    <property type="entry name" value="TrmE connector domain"/>
    <property type="match status" value="1"/>
</dbReference>
<dbReference type="PRINTS" id="PR00326">
    <property type="entry name" value="GTP1OBG"/>
</dbReference>
<feature type="binding site" evidence="7">
    <location>
        <position position="242"/>
    </location>
    <ligand>
        <name>K(+)</name>
        <dbReference type="ChEBI" id="CHEBI:29103"/>
    </ligand>
</feature>
<keyword evidence="10" id="KW-1185">Reference proteome</keyword>
<comment type="subunit">
    <text evidence="7">Homodimer. Heterotetramer of two MnmE and two MnmG subunits.</text>
</comment>
<dbReference type="GO" id="GO:0002098">
    <property type="term" value="P:tRNA wobble uridine modification"/>
    <property type="evidence" value="ECO:0007669"/>
    <property type="project" value="TreeGrafter"/>
</dbReference>
<dbReference type="NCBIfam" id="TIGR00231">
    <property type="entry name" value="small_GTP"/>
    <property type="match status" value="1"/>
</dbReference>
<feature type="domain" description="TrmE-type G" evidence="8">
    <location>
        <begin position="211"/>
        <end position="349"/>
    </location>
</feature>
<dbReference type="InterPro" id="IPR006073">
    <property type="entry name" value="GTP-bd"/>
</dbReference>
<dbReference type="HAMAP" id="MF_00379">
    <property type="entry name" value="GTPase_MnmE"/>
    <property type="match status" value="1"/>
</dbReference>
<dbReference type="GO" id="GO:0005525">
    <property type="term" value="F:GTP binding"/>
    <property type="evidence" value="ECO:0007669"/>
    <property type="project" value="UniProtKB-UniRule"/>
</dbReference>